<proteinExistence type="predicted"/>
<reference evidence="1" key="1">
    <citation type="submission" date="2021-06" db="EMBL/GenBank/DDBJ databases">
        <authorList>
            <person name="Kallberg Y."/>
            <person name="Tangrot J."/>
            <person name="Rosling A."/>
        </authorList>
    </citation>
    <scope>NUCLEOTIDE SEQUENCE</scope>
    <source>
        <strain evidence="1">MT106</strain>
    </source>
</reference>
<organism evidence="1 2">
    <name type="scientific">Ambispora gerdemannii</name>
    <dbReference type="NCBI Taxonomy" id="144530"/>
    <lineage>
        <taxon>Eukaryota</taxon>
        <taxon>Fungi</taxon>
        <taxon>Fungi incertae sedis</taxon>
        <taxon>Mucoromycota</taxon>
        <taxon>Glomeromycotina</taxon>
        <taxon>Glomeromycetes</taxon>
        <taxon>Archaeosporales</taxon>
        <taxon>Ambisporaceae</taxon>
        <taxon>Ambispora</taxon>
    </lineage>
</organism>
<comment type="caution">
    <text evidence="1">The sequence shown here is derived from an EMBL/GenBank/DDBJ whole genome shotgun (WGS) entry which is preliminary data.</text>
</comment>
<accession>A0A9N9ENR5</accession>
<sequence length="210" mass="24153">WESNTQSVILSGNLEPVTADSIVYIFYKAIQSGQEGIFYWYYFAERFNKRIDEVVASGLLPDITDVNLRHKILKARKIRTLFSTVGIEKIRQVSYSANAISSFTYIKIQNIINYVNEQISTSSIPFSHTSNLEDIISEDDKSSLEIEMGIPIESHALPKNNPESISSNPIHDLVYFRNKTLEQYPDLYYEYSNENFNYYGITDESLCPLC</sequence>
<evidence type="ECO:0000313" key="1">
    <source>
        <dbReference type="EMBL" id="CAG8682232.1"/>
    </source>
</evidence>
<gene>
    <name evidence="1" type="ORF">AGERDE_LOCUS12722</name>
</gene>
<dbReference type="EMBL" id="CAJVPL010010853">
    <property type="protein sequence ID" value="CAG8682232.1"/>
    <property type="molecule type" value="Genomic_DNA"/>
</dbReference>
<dbReference type="AlphaFoldDB" id="A0A9N9ENR5"/>
<protein>
    <submittedName>
        <fullName evidence="1">9108_t:CDS:1</fullName>
    </submittedName>
</protein>
<keyword evidence="2" id="KW-1185">Reference proteome</keyword>
<dbReference type="OrthoDB" id="2419065at2759"/>
<evidence type="ECO:0000313" key="2">
    <source>
        <dbReference type="Proteomes" id="UP000789831"/>
    </source>
</evidence>
<name>A0A9N9ENR5_9GLOM</name>
<feature type="non-terminal residue" evidence="1">
    <location>
        <position position="1"/>
    </location>
</feature>
<feature type="non-terminal residue" evidence="1">
    <location>
        <position position="210"/>
    </location>
</feature>
<dbReference type="Proteomes" id="UP000789831">
    <property type="component" value="Unassembled WGS sequence"/>
</dbReference>